<feature type="region of interest" description="Disordered" evidence="1">
    <location>
        <begin position="55"/>
        <end position="107"/>
    </location>
</feature>
<gene>
    <name evidence="2" type="ORF">EPUS_05450</name>
</gene>
<sequence length="426" mass="47486">MAMPVAQTSPPSTNTAYGDLLEKQFANNVLHQIKQDPSNRDLIIQSAYRGVARATDQDNGRLEPGQIVADNRDRSHISLEGNEVNSNETDQNENSDGPGSASEPLTMAISPDVGVDELGIKREAFFLCMLRLKISTRNQNKLKIVSFTRTKAVEITNLFFINVMGAPLLTHLNALLGDPHHFDPDYVDEGPSTLAANLSEDKTVPARFRKLYRSFSVAPFIGKKKTSIVVKMRETMRSLQLLKDCKELCQILEEEHPDHGEMRSFLKNRGFRASRGICYQSLVIEYLTKALEITKISLDNTLRVARAIATLVKQFGPGIVAALPPLATRKLAIWGCQRMDVVCKCLKEHAACFQPICDLLEEHVYRPIQDGRRPSMQPISLEGDGSLLEKIREAVIVHSVTGQKKIPDTDASYDDMMDLEVEEVGI</sequence>
<dbReference type="Proteomes" id="UP000019373">
    <property type="component" value="Unassembled WGS sequence"/>
</dbReference>
<dbReference type="EMBL" id="KE721373">
    <property type="protein sequence ID" value="ERF69906.1"/>
    <property type="molecule type" value="Genomic_DNA"/>
</dbReference>
<reference evidence="3" key="1">
    <citation type="journal article" date="2014" name="BMC Genomics">
        <title>Genome characteristics reveal the impact of lichenization on lichen-forming fungus Endocarpon pusillum Hedwig (Verrucariales, Ascomycota).</title>
        <authorList>
            <person name="Wang Y.-Y."/>
            <person name="Liu B."/>
            <person name="Zhang X.-Y."/>
            <person name="Zhou Q.-M."/>
            <person name="Zhang T."/>
            <person name="Li H."/>
            <person name="Yu Y.-F."/>
            <person name="Zhang X.-L."/>
            <person name="Hao X.-Y."/>
            <person name="Wang M."/>
            <person name="Wang L."/>
            <person name="Wei J.-C."/>
        </authorList>
    </citation>
    <scope>NUCLEOTIDE SEQUENCE [LARGE SCALE GENOMIC DNA]</scope>
    <source>
        <strain evidence="3">Z07020 / HMAS-L-300199</strain>
    </source>
</reference>
<dbReference type="HOGENOM" id="CLU_644100_0_0_1"/>
<name>U1GDV8_ENDPU</name>
<protein>
    <submittedName>
        <fullName evidence="2">Uncharacterized protein</fullName>
    </submittedName>
</protein>
<keyword evidence="3" id="KW-1185">Reference proteome</keyword>
<organism evidence="2 3">
    <name type="scientific">Endocarpon pusillum (strain Z07020 / HMAS-L-300199)</name>
    <name type="common">Lichen-forming fungus</name>
    <dbReference type="NCBI Taxonomy" id="1263415"/>
    <lineage>
        <taxon>Eukaryota</taxon>
        <taxon>Fungi</taxon>
        <taxon>Dikarya</taxon>
        <taxon>Ascomycota</taxon>
        <taxon>Pezizomycotina</taxon>
        <taxon>Eurotiomycetes</taxon>
        <taxon>Chaetothyriomycetidae</taxon>
        <taxon>Verrucariales</taxon>
        <taxon>Verrucariaceae</taxon>
        <taxon>Endocarpon</taxon>
    </lineage>
</organism>
<dbReference type="RefSeq" id="XP_007804406.1">
    <property type="nucleotide sequence ID" value="XM_007806215.1"/>
</dbReference>
<dbReference type="GeneID" id="19240400"/>
<dbReference type="AlphaFoldDB" id="U1GDV8"/>
<accession>U1GDV8</accession>
<evidence type="ECO:0000313" key="3">
    <source>
        <dbReference type="Proteomes" id="UP000019373"/>
    </source>
</evidence>
<feature type="compositionally biased region" description="Polar residues" evidence="1">
    <location>
        <begin position="83"/>
        <end position="97"/>
    </location>
</feature>
<proteinExistence type="predicted"/>
<dbReference type="OrthoDB" id="10669671at2759"/>
<evidence type="ECO:0000256" key="1">
    <source>
        <dbReference type="SAM" id="MobiDB-lite"/>
    </source>
</evidence>
<evidence type="ECO:0000313" key="2">
    <source>
        <dbReference type="EMBL" id="ERF69906.1"/>
    </source>
</evidence>